<keyword evidence="2" id="KW-0964">Secreted</keyword>
<evidence type="ECO:0000259" key="6">
    <source>
        <dbReference type="Pfam" id="PF13330"/>
    </source>
</evidence>
<feature type="non-terminal residue" evidence="7">
    <location>
        <position position="1"/>
    </location>
</feature>
<keyword evidence="4" id="KW-0325">Glycoprotein</keyword>
<dbReference type="PANTHER" id="PTHR15031:SF6">
    <property type="entry name" value="CARTILAGE INTERMEDIATE LAYER PROTEIN 1-LIKE ISOFORM X1"/>
    <property type="match status" value="1"/>
</dbReference>
<evidence type="ECO:0000256" key="2">
    <source>
        <dbReference type="ARBA" id="ARBA00022525"/>
    </source>
</evidence>
<evidence type="ECO:0000256" key="3">
    <source>
        <dbReference type="ARBA" id="ARBA00022729"/>
    </source>
</evidence>
<evidence type="ECO:0000313" key="7">
    <source>
        <dbReference type="EMBL" id="NXY80705.1"/>
    </source>
</evidence>
<dbReference type="InterPro" id="IPR039675">
    <property type="entry name" value="CILP1/CILP2"/>
</dbReference>
<dbReference type="InterPro" id="IPR025155">
    <property type="entry name" value="WxxW_domain"/>
</dbReference>
<sequence length="162" mass="17591">CCPPDCSCKWTDWIDVSYPNGSDRNSGDYETFENILEKDPSWVCMKVENISCRAERFPHIPIEDLGQKVECSVETGLICNNRDQRPGGMIPIPVCLNYEISVCCVPDLPWCFPSTTPSTTTAPPTTTRSTVVSLPTSTTAPTPTPSGPPSSTTTTTTPTTPT</sequence>
<protein>
    <submittedName>
        <fullName evidence="7">MUC2 protein</fullName>
    </submittedName>
</protein>
<comment type="caution">
    <text evidence="7">The sequence shown here is derived from an EMBL/GenBank/DDBJ whole genome shotgun (WGS) entry which is preliminary data.</text>
</comment>
<proteinExistence type="predicted"/>
<keyword evidence="3" id="KW-0732">Signal</keyword>
<dbReference type="Proteomes" id="UP000583049">
    <property type="component" value="Unassembled WGS sequence"/>
</dbReference>
<dbReference type="PANTHER" id="PTHR15031">
    <property type="entry name" value="CARTILAGE INTERMEDIATE LAYER PROTEIN CLIP"/>
    <property type="match status" value="1"/>
</dbReference>
<evidence type="ECO:0000256" key="1">
    <source>
        <dbReference type="ARBA" id="ARBA00004613"/>
    </source>
</evidence>
<feature type="compositionally biased region" description="Low complexity" evidence="5">
    <location>
        <begin position="149"/>
        <end position="162"/>
    </location>
</feature>
<keyword evidence="8" id="KW-1185">Reference proteome</keyword>
<feature type="domain" description="WxxW" evidence="6">
    <location>
        <begin position="10"/>
        <end position="104"/>
    </location>
</feature>
<comment type="subcellular location">
    <subcellularLocation>
        <location evidence="1">Secreted</location>
    </subcellularLocation>
</comment>
<feature type="compositionally biased region" description="Low complexity" evidence="5">
    <location>
        <begin position="116"/>
        <end position="141"/>
    </location>
</feature>
<feature type="non-terminal residue" evidence="7">
    <location>
        <position position="162"/>
    </location>
</feature>
<dbReference type="EMBL" id="VWPO01010048">
    <property type="protein sequence ID" value="NXY80705.1"/>
    <property type="molecule type" value="Genomic_DNA"/>
</dbReference>
<evidence type="ECO:0000256" key="5">
    <source>
        <dbReference type="SAM" id="MobiDB-lite"/>
    </source>
</evidence>
<name>A0A7L4MVL7_GLAPT</name>
<dbReference type="Pfam" id="PF13330">
    <property type="entry name" value="Mucin2_WxxW"/>
    <property type="match status" value="1"/>
</dbReference>
<gene>
    <name evidence="7" type="primary">Muc2_2</name>
    <name evidence="7" type="ORF">GLAPRA_R14854</name>
</gene>
<reference evidence="7 8" key="1">
    <citation type="submission" date="2019-09" db="EMBL/GenBank/DDBJ databases">
        <title>Bird 10,000 Genomes (B10K) Project - Family phase.</title>
        <authorList>
            <person name="Zhang G."/>
        </authorList>
    </citation>
    <scope>NUCLEOTIDE SEQUENCE [LARGE SCALE GENOMIC DNA]</scope>
    <source>
        <strain evidence="7">B10K-CU-031-08</strain>
        <tissue evidence="7">Muscle</tissue>
    </source>
</reference>
<dbReference type="GO" id="GO:0005576">
    <property type="term" value="C:extracellular region"/>
    <property type="evidence" value="ECO:0007669"/>
    <property type="project" value="UniProtKB-SubCell"/>
</dbReference>
<accession>A0A7L4MVL7</accession>
<evidence type="ECO:0000256" key="4">
    <source>
        <dbReference type="ARBA" id="ARBA00023180"/>
    </source>
</evidence>
<dbReference type="AlphaFoldDB" id="A0A7L4MVL7"/>
<organism evidence="7 8">
    <name type="scientific">Glareola pratincola</name>
    <name type="common">Collared pratincole</name>
    <name type="synonym">Hirundo pratincola</name>
    <dbReference type="NCBI Taxonomy" id="43316"/>
    <lineage>
        <taxon>Eukaryota</taxon>
        <taxon>Metazoa</taxon>
        <taxon>Chordata</taxon>
        <taxon>Craniata</taxon>
        <taxon>Vertebrata</taxon>
        <taxon>Euteleostomi</taxon>
        <taxon>Archelosauria</taxon>
        <taxon>Archosauria</taxon>
        <taxon>Dinosauria</taxon>
        <taxon>Saurischia</taxon>
        <taxon>Theropoda</taxon>
        <taxon>Coelurosauria</taxon>
        <taxon>Aves</taxon>
        <taxon>Neognathae</taxon>
        <taxon>Neoaves</taxon>
        <taxon>Charadriiformes</taxon>
        <taxon>Glareolidae</taxon>
        <taxon>Glareola</taxon>
    </lineage>
</organism>
<feature type="region of interest" description="Disordered" evidence="5">
    <location>
        <begin position="116"/>
        <end position="162"/>
    </location>
</feature>
<evidence type="ECO:0000313" key="8">
    <source>
        <dbReference type="Proteomes" id="UP000583049"/>
    </source>
</evidence>